<dbReference type="RefSeq" id="XP_005831672.1">
    <property type="nucleotide sequence ID" value="XM_005831615.1"/>
</dbReference>
<accession>L1J8N1</accession>
<reference evidence="4" key="2">
    <citation type="submission" date="2012-11" db="EMBL/GenBank/DDBJ databases">
        <authorList>
            <person name="Kuo A."/>
            <person name="Curtis B.A."/>
            <person name="Tanifuji G."/>
            <person name="Burki F."/>
            <person name="Gruber A."/>
            <person name="Irimia M."/>
            <person name="Maruyama S."/>
            <person name="Arias M.C."/>
            <person name="Ball S.G."/>
            <person name="Gile G.H."/>
            <person name="Hirakawa Y."/>
            <person name="Hopkins J.F."/>
            <person name="Rensing S.A."/>
            <person name="Schmutz J."/>
            <person name="Symeonidi A."/>
            <person name="Elias M."/>
            <person name="Eveleigh R.J."/>
            <person name="Herman E.K."/>
            <person name="Klute M.J."/>
            <person name="Nakayama T."/>
            <person name="Obornik M."/>
            <person name="Reyes-Prieto A."/>
            <person name="Armbrust E.V."/>
            <person name="Aves S.J."/>
            <person name="Beiko R.G."/>
            <person name="Coutinho P."/>
            <person name="Dacks J.B."/>
            <person name="Durnford D.G."/>
            <person name="Fast N.M."/>
            <person name="Green B.R."/>
            <person name="Grisdale C."/>
            <person name="Hempe F."/>
            <person name="Henrissat B."/>
            <person name="Hoppner M.P."/>
            <person name="Ishida K.-I."/>
            <person name="Kim E."/>
            <person name="Koreny L."/>
            <person name="Kroth P.G."/>
            <person name="Liu Y."/>
            <person name="Malik S.-B."/>
            <person name="Maier U.G."/>
            <person name="McRose D."/>
            <person name="Mock T."/>
            <person name="Neilson J.A."/>
            <person name="Onodera N.T."/>
            <person name="Poole A.M."/>
            <person name="Pritham E.J."/>
            <person name="Richards T.A."/>
            <person name="Rocap G."/>
            <person name="Roy S.W."/>
            <person name="Sarai C."/>
            <person name="Schaack S."/>
            <person name="Shirato S."/>
            <person name="Slamovits C.H."/>
            <person name="Spencer D.F."/>
            <person name="Suzuki S."/>
            <person name="Worden A.Z."/>
            <person name="Zauner S."/>
            <person name="Barry K."/>
            <person name="Bell C."/>
            <person name="Bharti A.K."/>
            <person name="Crow J.A."/>
            <person name="Grimwood J."/>
            <person name="Kramer R."/>
            <person name="Lindquist E."/>
            <person name="Lucas S."/>
            <person name="Salamov A."/>
            <person name="McFadden G.I."/>
            <person name="Lane C.E."/>
            <person name="Keeling P.J."/>
            <person name="Gray M.W."/>
            <person name="Grigoriev I.V."/>
            <person name="Archibald J.M."/>
        </authorList>
    </citation>
    <scope>NUCLEOTIDE SEQUENCE</scope>
    <source>
        <strain evidence="4">CCMP2712</strain>
    </source>
</reference>
<feature type="compositionally biased region" description="Pro residues" evidence="1">
    <location>
        <begin position="33"/>
        <end position="44"/>
    </location>
</feature>
<dbReference type="EMBL" id="JH993003">
    <property type="protein sequence ID" value="EKX44692.1"/>
    <property type="molecule type" value="Genomic_DNA"/>
</dbReference>
<feature type="compositionally biased region" description="Polar residues" evidence="1">
    <location>
        <begin position="102"/>
        <end position="116"/>
    </location>
</feature>
<gene>
    <name evidence="2" type="ORF">GUITHDRAFT_139618</name>
</gene>
<reference evidence="2 4" key="1">
    <citation type="journal article" date="2012" name="Nature">
        <title>Algal genomes reveal evolutionary mosaicism and the fate of nucleomorphs.</title>
        <authorList>
            <consortium name="DOE Joint Genome Institute"/>
            <person name="Curtis B.A."/>
            <person name="Tanifuji G."/>
            <person name="Burki F."/>
            <person name="Gruber A."/>
            <person name="Irimia M."/>
            <person name="Maruyama S."/>
            <person name="Arias M.C."/>
            <person name="Ball S.G."/>
            <person name="Gile G.H."/>
            <person name="Hirakawa Y."/>
            <person name="Hopkins J.F."/>
            <person name="Kuo A."/>
            <person name="Rensing S.A."/>
            <person name="Schmutz J."/>
            <person name="Symeonidi A."/>
            <person name="Elias M."/>
            <person name="Eveleigh R.J."/>
            <person name="Herman E.K."/>
            <person name="Klute M.J."/>
            <person name="Nakayama T."/>
            <person name="Obornik M."/>
            <person name="Reyes-Prieto A."/>
            <person name="Armbrust E.V."/>
            <person name="Aves S.J."/>
            <person name="Beiko R.G."/>
            <person name="Coutinho P."/>
            <person name="Dacks J.B."/>
            <person name="Durnford D.G."/>
            <person name="Fast N.M."/>
            <person name="Green B.R."/>
            <person name="Grisdale C.J."/>
            <person name="Hempel F."/>
            <person name="Henrissat B."/>
            <person name="Hoppner M.P."/>
            <person name="Ishida K."/>
            <person name="Kim E."/>
            <person name="Koreny L."/>
            <person name="Kroth P.G."/>
            <person name="Liu Y."/>
            <person name="Malik S.B."/>
            <person name="Maier U.G."/>
            <person name="McRose D."/>
            <person name="Mock T."/>
            <person name="Neilson J.A."/>
            <person name="Onodera N.T."/>
            <person name="Poole A.M."/>
            <person name="Pritham E.J."/>
            <person name="Richards T.A."/>
            <person name="Rocap G."/>
            <person name="Roy S.W."/>
            <person name="Sarai C."/>
            <person name="Schaack S."/>
            <person name="Shirato S."/>
            <person name="Slamovits C.H."/>
            <person name="Spencer D.F."/>
            <person name="Suzuki S."/>
            <person name="Worden A.Z."/>
            <person name="Zauner S."/>
            <person name="Barry K."/>
            <person name="Bell C."/>
            <person name="Bharti A.K."/>
            <person name="Crow J.A."/>
            <person name="Grimwood J."/>
            <person name="Kramer R."/>
            <person name="Lindquist E."/>
            <person name="Lucas S."/>
            <person name="Salamov A."/>
            <person name="McFadden G.I."/>
            <person name="Lane C.E."/>
            <person name="Keeling P.J."/>
            <person name="Gray M.W."/>
            <person name="Grigoriev I.V."/>
            <person name="Archibald J.M."/>
        </authorList>
    </citation>
    <scope>NUCLEOTIDE SEQUENCE</scope>
    <source>
        <strain evidence="2 4">CCMP2712</strain>
    </source>
</reference>
<feature type="compositionally biased region" description="Low complexity" evidence="1">
    <location>
        <begin position="19"/>
        <end position="32"/>
    </location>
</feature>
<reference evidence="3" key="3">
    <citation type="submission" date="2015-06" db="UniProtKB">
        <authorList>
            <consortium name="EnsemblProtists"/>
        </authorList>
    </citation>
    <scope>IDENTIFICATION</scope>
</reference>
<feature type="region of interest" description="Disordered" evidence="1">
    <location>
        <begin position="1"/>
        <end position="59"/>
    </location>
</feature>
<feature type="region of interest" description="Disordered" evidence="1">
    <location>
        <begin position="102"/>
        <end position="129"/>
    </location>
</feature>
<organism evidence="2">
    <name type="scientific">Guillardia theta (strain CCMP2712)</name>
    <name type="common">Cryptophyte</name>
    <dbReference type="NCBI Taxonomy" id="905079"/>
    <lineage>
        <taxon>Eukaryota</taxon>
        <taxon>Cryptophyceae</taxon>
        <taxon>Pyrenomonadales</taxon>
        <taxon>Geminigeraceae</taxon>
        <taxon>Guillardia</taxon>
    </lineage>
</organism>
<dbReference type="AlphaFoldDB" id="L1J8N1"/>
<evidence type="ECO:0000313" key="4">
    <source>
        <dbReference type="Proteomes" id="UP000011087"/>
    </source>
</evidence>
<dbReference type="Proteomes" id="UP000011087">
    <property type="component" value="Unassembled WGS sequence"/>
</dbReference>
<dbReference type="KEGG" id="gtt:GUITHDRAFT_139618"/>
<dbReference type="HOGENOM" id="CLU_861795_0_0_1"/>
<protein>
    <submittedName>
        <fullName evidence="2 3">Uncharacterized protein</fullName>
    </submittedName>
</protein>
<dbReference type="PaxDb" id="55529-EKX44692"/>
<dbReference type="EnsemblProtists" id="EKX44692">
    <property type="protein sequence ID" value="EKX44692"/>
    <property type="gene ID" value="GUITHDRAFT_139618"/>
</dbReference>
<sequence length="323" mass="34491">MSSHTSKHPSPPPPPPPSNFALPSLPQDDPSCLLPPPPPPPTPGSPGHKRTSSDALEHLQHTTARALKLLRPQEIPSSDVADTLDIDNAFIADLPSQWQKPVASLSTHDPSPSLSSAFPDLDSDPRSPSPLPSLVQVKLGVLLEFSDMIVDRSSFSTGFLTCNRTSAYAASAKGQLCLAVLDTVMRRPASQLFCLHAGPADNECFQFSLRPPASGQYLINAMAWDLDYNAHQPPDMLQLQRQLIAIIRLARPGTKLRGDAGPLKTFENMLDDIGMEPADPLGGLCASLMQSEQGAWSLLVSLKSVPAGQPSSTSQLTAAPVPQ</sequence>
<proteinExistence type="predicted"/>
<evidence type="ECO:0000256" key="1">
    <source>
        <dbReference type="SAM" id="MobiDB-lite"/>
    </source>
</evidence>
<name>L1J8N1_GUITC</name>
<evidence type="ECO:0000313" key="2">
    <source>
        <dbReference type="EMBL" id="EKX44692.1"/>
    </source>
</evidence>
<keyword evidence="4" id="KW-1185">Reference proteome</keyword>
<feature type="compositionally biased region" description="Pro residues" evidence="1">
    <location>
        <begin position="9"/>
        <end position="18"/>
    </location>
</feature>
<dbReference type="GeneID" id="17301406"/>
<evidence type="ECO:0000313" key="3">
    <source>
        <dbReference type="EnsemblProtists" id="EKX44692"/>
    </source>
</evidence>